<protein>
    <submittedName>
        <fullName evidence="2">Uncharacterized protein</fullName>
    </submittedName>
</protein>
<accession>A0A6L8W570</accession>
<sequence length="255" mass="28555">MTPDTKTYSQFVVQTLFDTKWRSFGRYECEKPAQDIARQLVTEWGGPRVRILGGYFSPEKNRNVYHTVEIAEPARFRDSRTYKNSKFAIGSMALGGAMLAIFLIGYSFIAPISSMADDGKGSEQASQGQPTTIAPIVKPVNLRARFTEVIKVPYDRVWDFDRVPLRLRGEWSTACNTDGGKVVLGERELIPSEEEPRTPLTSVWQTGQRYGLVREGGSVDMVDMISADRLQKIGTMNRLGEFVADTTGAILKRCL</sequence>
<name>A0A6L8W570_9PROT</name>
<keyword evidence="1" id="KW-0812">Transmembrane</keyword>
<dbReference type="EMBL" id="WTUW01000002">
    <property type="protein sequence ID" value="MZR30276.1"/>
    <property type="molecule type" value="Genomic_DNA"/>
</dbReference>
<evidence type="ECO:0000256" key="1">
    <source>
        <dbReference type="SAM" id="Phobius"/>
    </source>
</evidence>
<evidence type="ECO:0000313" key="3">
    <source>
        <dbReference type="Proteomes" id="UP000476030"/>
    </source>
</evidence>
<reference evidence="2 3" key="1">
    <citation type="submission" date="2019-12" db="EMBL/GenBank/DDBJ databases">
        <title>Snethiella sp. nov. sp. isolated from sea sand.</title>
        <authorList>
            <person name="Kim J."/>
            <person name="Jeong S.E."/>
            <person name="Jung H.S."/>
            <person name="Jeon C.O."/>
        </authorList>
    </citation>
    <scope>NUCLEOTIDE SEQUENCE [LARGE SCALE GENOMIC DNA]</scope>
    <source>
        <strain evidence="2 3">DP05</strain>
    </source>
</reference>
<dbReference type="RefSeq" id="WP_161314873.1">
    <property type="nucleotide sequence ID" value="NZ_WTUW01000002.1"/>
</dbReference>
<keyword evidence="1" id="KW-0472">Membrane</keyword>
<proteinExistence type="predicted"/>
<organism evidence="2 3">
    <name type="scientific">Sneathiella litorea</name>
    <dbReference type="NCBI Taxonomy" id="2606216"/>
    <lineage>
        <taxon>Bacteria</taxon>
        <taxon>Pseudomonadati</taxon>
        <taxon>Pseudomonadota</taxon>
        <taxon>Alphaproteobacteria</taxon>
        <taxon>Sneathiellales</taxon>
        <taxon>Sneathiellaceae</taxon>
        <taxon>Sneathiella</taxon>
    </lineage>
</organism>
<comment type="caution">
    <text evidence="2">The sequence shown here is derived from an EMBL/GenBank/DDBJ whole genome shotgun (WGS) entry which is preliminary data.</text>
</comment>
<dbReference type="AlphaFoldDB" id="A0A6L8W570"/>
<feature type="transmembrane region" description="Helical" evidence="1">
    <location>
        <begin position="87"/>
        <end position="109"/>
    </location>
</feature>
<keyword evidence="3" id="KW-1185">Reference proteome</keyword>
<gene>
    <name evidence="2" type="ORF">GQE98_06460</name>
</gene>
<keyword evidence="1" id="KW-1133">Transmembrane helix</keyword>
<evidence type="ECO:0000313" key="2">
    <source>
        <dbReference type="EMBL" id="MZR30276.1"/>
    </source>
</evidence>
<dbReference type="Proteomes" id="UP000476030">
    <property type="component" value="Unassembled WGS sequence"/>
</dbReference>